<dbReference type="GO" id="GO:0034274">
    <property type="term" value="C:Atg12-Atg5-Atg16 complex"/>
    <property type="evidence" value="ECO:0007669"/>
    <property type="project" value="TreeGrafter"/>
</dbReference>
<dbReference type="GO" id="GO:0097352">
    <property type="term" value="P:autophagosome maturation"/>
    <property type="evidence" value="ECO:0007669"/>
    <property type="project" value="TreeGrafter"/>
</dbReference>
<dbReference type="Pfam" id="PF04110">
    <property type="entry name" value="APG12"/>
    <property type="match status" value="1"/>
</dbReference>
<dbReference type="Proteomes" id="UP000807504">
    <property type="component" value="Unassembled WGS sequence"/>
</dbReference>
<proteinExistence type="inferred from homology"/>
<dbReference type="EMBL" id="JABXBU010000012">
    <property type="protein sequence ID" value="KAF8789038.1"/>
    <property type="molecule type" value="Genomic_DNA"/>
</dbReference>
<evidence type="ECO:0000256" key="3">
    <source>
        <dbReference type="ARBA" id="ARBA00023006"/>
    </source>
</evidence>
<evidence type="ECO:0000256" key="4">
    <source>
        <dbReference type="RuleBase" id="RU361201"/>
    </source>
</evidence>
<comment type="similarity">
    <text evidence="4">Belongs to the ATG12 family.</text>
</comment>
<keyword evidence="3 4" id="KW-0072">Autophagy</keyword>
<dbReference type="SUPFAM" id="SSF54236">
    <property type="entry name" value="Ubiquitin-like"/>
    <property type="match status" value="1"/>
</dbReference>
<dbReference type="Gene3D" id="3.10.20.90">
    <property type="entry name" value="Phosphatidylinositol 3-kinase Catalytic Subunit, Chain A, domain 1"/>
    <property type="match status" value="1"/>
</dbReference>
<evidence type="ECO:0000313" key="7">
    <source>
        <dbReference type="EMBL" id="KAF8789038.1"/>
    </source>
</evidence>
<reference evidence="7" key="1">
    <citation type="journal article" date="2020" name="bioRxiv">
        <title>Chromosome-level reference genome of the European wasp spider Argiope bruennichi: a resource for studies on range expansion and evolutionary adaptation.</title>
        <authorList>
            <person name="Sheffer M.M."/>
            <person name="Hoppe A."/>
            <person name="Krehenwinkel H."/>
            <person name="Uhl G."/>
            <person name="Kuss A.W."/>
            <person name="Jensen L."/>
            <person name="Jensen C."/>
            <person name="Gillespie R.G."/>
            <person name="Hoff K.J."/>
            <person name="Prost S."/>
        </authorList>
    </citation>
    <scope>NUCLEOTIDE SEQUENCE</scope>
</reference>
<dbReference type="GO" id="GO:0019776">
    <property type="term" value="F:Atg8-family ligase activity"/>
    <property type="evidence" value="ECO:0007669"/>
    <property type="project" value="TreeGrafter"/>
</dbReference>
<name>A0A8T0FFP2_ARGBR</name>
<dbReference type="GO" id="GO:0034727">
    <property type="term" value="P:piecemeal microautophagy of the nucleus"/>
    <property type="evidence" value="ECO:0007669"/>
    <property type="project" value="TreeGrafter"/>
</dbReference>
<evidence type="ECO:0000256" key="1">
    <source>
        <dbReference type="ARBA" id="ARBA00022499"/>
    </source>
</evidence>
<feature type="domain" description="Myb/SANT-like DNA-binding" evidence="6">
    <location>
        <begin position="173"/>
        <end position="258"/>
    </location>
</feature>
<evidence type="ECO:0000259" key="6">
    <source>
        <dbReference type="Pfam" id="PF13837"/>
    </source>
</evidence>
<evidence type="ECO:0000256" key="5">
    <source>
        <dbReference type="SAM" id="MobiDB-lite"/>
    </source>
</evidence>
<dbReference type="GO" id="GO:0061723">
    <property type="term" value="P:glycophagy"/>
    <property type="evidence" value="ECO:0007669"/>
    <property type="project" value="TreeGrafter"/>
</dbReference>
<dbReference type="CDD" id="cd01612">
    <property type="entry name" value="Ubl_ATG12"/>
    <property type="match status" value="1"/>
</dbReference>
<dbReference type="AlphaFoldDB" id="A0A8T0FFP2"/>
<comment type="function">
    <text evidence="4">Ubiquitin-like protein involved in autophagic vesicle formation.</text>
</comment>
<dbReference type="Gene3D" id="1.10.10.60">
    <property type="entry name" value="Homeodomain-like"/>
    <property type="match status" value="1"/>
</dbReference>
<keyword evidence="2 4" id="KW-0833">Ubl conjugation pathway</keyword>
<feature type="compositionally biased region" description="Polar residues" evidence="5">
    <location>
        <begin position="290"/>
        <end position="307"/>
    </location>
</feature>
<dbReference type="InterPro" id="IPR029071">
    <property type="entry name" value="Ubiquitin-like_domsf"/>
</dbReference>
<comment type="caution">
    <text evidence="7">The sequence shown here is derived from an EMBL/GenBank/DDBJ whole genome shotgun (WGS) entry which is preliminary data.</text>
</comment>
<reference evidence="7" key="2">
    <citation type="submission" date="2020-06" db="EMBL/GenBank/DDBJ databases">
        <authorList>
            <person name="Sheffer M."/>
        </authorList>
    </citation>
    <scope>NUCLEOTIDE SEQUENCE</scope>
</reference>
<keyword evidence="8" id="KW-1185">Reference proteome</keyword>
<gene>
    <name evidence="7" type="ORF">HNY73_007019</name>
</gene>
<dbReference type="Pfam" id="PF13837">
    <property type="entry name" value="Myb_DNA-bind_4"/>
    <property type="match status" value="1"/>
</dbReference>
<accession>A0A8T0FFP2</accession>
<sequence>MGYDTTPENVRNKMKYLRTRYKNVLDYNAKHVEKRTMPFADELVELYSLDYFENGEYCDRNGNGSNDISYRASGSKRRSSTIPASHVDLRSVVTSKKKTTNQIIHKGTKFAIKKKANTKGRAQPLYQCGLCMEKFKTSHNMHDHVCKAAAKANNETSKRKASTTPSNSSNVFHWNSLITMQFLELLKDFQESHKNSNFRKGNIWSNLSTMMKRRGYSILPKELEKKWITLSSAFEKTMKYNKTHKDKKKCAFFKRLTDLYKHPASFSCFKSSVPVKMTVEVSPFSFASREPTNATSRPSTTNSAAQRKNSEDQKPNHNSIPELMRWLENTWSEYKLLEKKKELLQAQRHNELMEMLSFLVDNSSNNMTVWLKPTGNAPIIKNKKWVVERNCTMAKIMGFLRQLMQLDASASVFLYVNQSFAPSPDSEVGNVYECFNINGKLVLYYSTSPAWG</sequence>
<dbReference type="PANTHER" id="PTHR13385">
    <property type="entry name" value="AUTOPHAGY PROTEIN 12"/>
    <property type="match status" value="1"/>
</dbReference>
<dbReference type="InterPro" id="IPR044822">
    <property type="entry name" value="Myb_DNA-bind_4"/>
</dbReference>
<evidence type="ECO:0000256" key="2">
    <source>
        <dbReference type="ARBA" id="ARBA00022786"/>
    </source>
</evidence>
<dbReference type="GO" id="GO:0034045">
    <property type="term" value="C:phagophore assembly site membrane"/>
    <property type="evidence" value="ECO:0007669"/>
    <property type="project" value="TreeGrafter"/>
</dbReference>
<evidence type="ECO:0000313" key="8">
    <source>
        <dbReference type="Proteomes" id="UP000807504"/>
    </source>
</evidence>
<feature type="region of interest" description="Disordered" evidence="5">
    <location>
        <begin position="288"/>
        <end position="319"/>
    </location>
</feature>
<dbReference type="GO" id="GO:0000045">
    <property type="term" value="P:autophagosome assembly"/>
    <property type="evidence" value="ECO:0007669"/>
    <property type="project" value="InterPro"/>
</dbReference>
<protein>
    <recommendedName>
        <fullName evidence="4">Ubiquitin-like protein ATG12</fullName>
    </recommendedName>
</protein>
<dbReference type="GO" id="GO:0000421">
    <property type="term" value="C:autophagosome membrane"/>
    <property type="evidence" value="ECO:0007669"/>
    <property type="project" value="TreeGrafter"/>
</dbReference>
<dbReference type="PANTHER" id="PTHR13385:SF0">
    <property type="entry name" value="UBIQUITIN-LIKE PROTEIN ATG12"/>
    <property type="match status" value="1"/>
</dbReference>
<organism evidence="7 8">
    <name type="scientific">Argiope bruennichi</name>
    <name type="common">Wasp spider</name>
    <name type="synonym">Aranea bruennichi</name>
    <dbReference type="NCBI Taxonomy" id="94029"/>
    <lineage>
        <taxon>Eukaryota</taxon>
        <taxon>Metazoa</taxon>
        <taxon>Ecdysozoa</taxon>
        <taxon>Arthropoda</taxon>
        <taxon>Chelicerata</taxon>
        <taxon>Arachnida</taxon>
        <taxon>Araneae</taxon>
        <taxon>Araneomorphae</taxon>
        <taxon>Entelegynae</taxon>
        <taxon>Araneoidea</taxon>
        <taxon>Araneidae</taxon>
        <taxon>Argiope</taxon>
    </lineage>
</organism>
<keyword evidence="1 4" id="KW-1017">Isopeptide bond</keyword>
<comment type="subunit">
    <text evidence="4">Forms a conjugate with ATG5.</text>
</comment>
<dbReference type="GO" id="GO:0000422">
    <property type="term" value="P:autophagy of mitochondrion"/>
    <property type="evidence" value="ECO:0007669"/>
    <property type="project" value="TreeGrafter"/>
</dbReference>
<dbReference type="InterPro" id="IPR007242">
    <property type="entry name" value="Atg12"/>
</dbReference>